<dbReference type="AlphaFoldDB" id="A0A6C0ISK2"/>
<protein>
    <submittedName>
        <fullName evidence="2">Uncharacterized protein</fullName>
    </submittedName>
</protein>
<organism evidence="2">
    <name type="scientific">viral metagenome</name>
    <dbReference type="NCBI Taxonomy" id="1070528"/>
    <lineage>
        <taxon>unclassified sequences</taxon>
        <taxon>metagenomes</taxon>
        <taxon>organismal metagenomes</taxon>
    </lineage>
</organism>
<proteinExistence type="predicted"/>
<evidence type="ECO:0000256" key="1">
    <source>
        <dbReference type="SAM" id="Coils"/>
    </source>
</evidence>
<name>A0A6C0ISK2_9ZZZZ</name>
<evidence type="ECO:0000313" key="2">
    <source>
        <dbReference type="EMBL" id="QHT94837.1"/>
    </source>
</evidence>
<reference evidence="2" key="1">
    <citation type="journal article" date="2020" name="Nature">
        <title>Giant virus diversity and host interactions through global metagenomics.</title>
        <authorList>
            <person name="Schulz F."/>
            <person name="Roux S."/>
            <person name="Paez-Espino D."/>
            <person name="Jungbluth S."/>
            <person name="Walsh D.A."/>
            <person name="Denef V.J."/>
            <person name="McMahon K.D."/>
            <person name="Konstantinidis K.T."/>
            <person name="Eloe-Fadrosh E.A."/>
            <person name="Kyrpides N.C."/>
            <person name="Woyke T."/>
        </authorList>
    </citation>
    <scope>NUCLEOTIDE SEQUENCE</scope>
    <source>
        <strain evidence="2">GVMAG-M-3300024261-37</strain>
    </source>
</reference>
<feature type="coiled-coil region" evidence="1">
    <location>
        <begin position="62"/>
        <end position="89"/>
    </location>
</feature>
<sequence>MSSKVAKFEEYSRKQKLINNKGYKIDAVAPCDLCHMSSKVRTRGKALCNKHWSEREYNKEIIKPYEDKMQELEEELQETRKYKKKYDVLISAVTLERLENLGFIKK</sequence>
<keyword evidence="1" id="KW-0175">Coiled coil</keyword>
<accession>A0A6C0ISK2</accession>
<dbReference type="EMBL" id="MN740232">
    <property type="protein sequence ID" value="QHT94837.1"/>
    <property type="molecule type" value="Genomic_DNA"/>
</dbReference>